<evidence type="ECO:0000256" key="6">
    <source>
        <dbReference type="SAM" id="MobiDB-lite"/>
    </source>
</evidence>
<dbReference type="STRING" id="4155.A0A022S302"/>
<comment type="subcellular location">
    <subcellularLocation>
        <location evidence="1">Nucleus</location>
    </subcellularLocation>
</comment>
<evidence type="ECO:0000256" key="4">
    <source>
        <dbReference type="ARBA" id="ARBA00022833"/>
    </source>
</evidence>
<feature type="compositionally biased region" description="Polar residues" evidence="6">
    <location>
        <begin position="315"/>
        <end position="325"/>
    </location>
</feature>
<dbReference type="EMBL" id="KI630180">
    <property type="protein sequence ID" value="EYU45660.1"/>
    <property type="molecule type" value="Genomic_DNA"/>
</dbReference>
<dbReference type="InterPro" id="IPR055508">
    <property type="entry name" value="DUF7081"/>
</dbReference>
<protein>
    <submittedName>
        <fullName evidence="10">Uncharacterized protein</fullName>
    </submittedName>
</protein>
<dbReference type="Pfam" id="PF23299">
    <property type="entry name" value="DUF7081"/>
    <property type="match status" value="1"/>
</dbReference>
<evidence type="ECO:0000259" key="9">
    <source>
        <dbReference type="Pfam" id="PF24590"/>
    </source>
</evidence>
<accession>A0A022S302</accession>
<name>A0A022S302_ERYGU</name>
<keyword evidence="2" id="KW-0479">Metal-binding</keyword>
<evidence type="ECO:0000259" key="7">
    <source>
        <dbReference type="Pfam" id="PF07227"/>
    </source>
</evidence>
<dbReference type="InterPro" id="IPR056034">
    <property type="entry name" value="DUF7615"/>
</dbReference>
<dbReference type="Proteomes" id="UP000030748">
    <property type="component" value="Unassembled WGS sequence"/>
</dbReference>
<dbReference type="PANTHER" id="PTHR33345:SF6">
    <property type="entry name" value="OS03G0747200 PROTEIN"/>
    <property type="match status" value="1"/>
</dbReference>
<sequence length="440" mass="49072">MTRELQSNSMDIDGPDLSKASPNGMQENGLNLYPVSATDSGEGLPYAPENFPNPGDKWGWKVGRRLAASGHFLDRYVYIPTSLCESGNRRGFASKLAFEQYIRGKFPDTDIDAFFASFSWRIPSTACKNGQLLFQDRKETPTSLGKAAQDPGGKLHCKAGNKFCSSLTGTEDSVSQVMPCDICCSEPGFCRDCCCILCCRTFDKASSSSDSYSYITCEAKIEGFICGHSCHIECALRAYMAGTVGGSIGLDAEYYCRRCDSRTDLVPHFKKLLEDSGSAVLGEEIEKVLRLGFCALRGSEKTRLSPNTEKDEPQDSITGPPQEISSNFDHRIESLKLEDEIDHVLDALRKSQEMEYRLAEERLSSQKNCILNLYQQLDKERSELSSCTSRKYKDSMLDNVLNRVDQIKREVSKLKDMEEVAKGFGKVPKQILKEQFGVDF</sequence>
<evidence type="ECO:0000256" key="2">
    <source>
        <dbReference type="ARBA" id="ARBA00022723"/>
    </source>
</evidence>
<feature type="domain" description="Oberon-like PHD finger" evidence="7">
    <location>
        <begin position="160"/>
        <end position="293"/>
    </location>
</feature>
<feature type="compositionally biased region" description="Basic and acidic residues" evidence="6">
    <location>
        <begin position="302"/>
        <end position="313"/>
    </location>
</feature>
<gene>
    <name evidence="10" type="ORF">MIMGU_mgv1a006526mg</name>
</gene>
<dbReference type="InterPro" id="IPR032881">
    <property type="entry name" value="Oberon-like_PHD"/>
</dbReference>
<dbReference type="GO" id="GO:0005634">
    <property type="term" value="C:nucleus"/>
    <property type="evidence" value="ECO:0007669"/>
    <property type="project" value="UniProtKB-SubCell"/>
</dbReference>
<evidence type="ECO:0000313" key="10">
    <source>
        <dbReference type="EMBL" id="EYU45660.1"/>
    </source>
</evidence>
<dbReference type="GO" id="GO:0008270">
    <property type="term" value="F:zinc ion binding"/>
    <property type="evidence" value="ECO:0007669"/>
    <property type="project" value="UniProtKB-KW"/>
</dbReference>
<feature type="domain" description="DUF7615" evidence="9">
    <location>
        <begin position="330"/>
        <end position="434"/>
    </location>
</feature>
<feature type="domain" description="DUF7081" evidence="8">
    <location>
        <begin position="34"/>
        <end position="124"/>
    </location>
</feature>
<dbReference type="PANTHER" id="PTHR33345">
    <property type="entry name" value="ADAPTER PROTEIN, PUTATIVE-RELATED"/>
    <property type="match status" value="1"/>
</dbReference>
<reference evidence="10 11" key="1">
    <citation type="journal article" date="2013" name="Proc. Natl. Acad. Sci. U.S.A.">
        <title>Fine-scale variation in meiotic recombination in Mimulus inferred from population shotgun sequencing.</title>
        <authorList>
            <person name="Hellsten U."/>
            <person name="Wright K.M."/>
            <person name="Jenkins J."/>
            <person name="Shu S."/>
            <person name="Yuan Y."/>
            <person name="Wessler S.R."/>
            <person name="Schmutz J."/>
            <person name="Willis J.H."/>
            <person name="Rokhsar D.S."/>
        </authorList>
    </citation>
    <scope>NUCLEOTIDE SEQUENCE [LARGE SCALE GENOMIC DNA]</scope>
    <source>
        <strain evidence="11">cv. DUN x IM62</strain>
    </source>
</reference>
<organism evidence="10 11">
    <name type="scientific">Erythranthe guttata</name>
    <name type="common">Yellow monkey flower</name>
    <name type="synonym">Mimulus guttatus</name>
    <dbReference type="NCBI Taxonomy" id="4155"/>
    <lineage>
        <taxon>Eukaryota</taxon>
        <taxon>Viridiplantae</taxon>
        <taxon>Streptophyta</taxon>
        <taxon>Embryophyta</taxon>
        <taxon>Tracheophyta</taxon>
        <taxon>Spermatophyta</taxon>
        <taxon>Magnoliopsida</taxon>
        <taxon>eudicotyledons</taxon>
        <taxon>Gunneridae</taxon>
        <taxon>Pentapetalae</taxon>
        <taxon>asterids</taxon>
        <taxon>lamiids</taxon>
        <taxon>Lamiales</taxon>
        <taxon>Phrymaceae</taxon>
        <taxon>Erythranthe</taxon>
    </lineage>
</organism>
<evidence type="ECO:0000313" key="11">
    <source>
        <dbReference type="Proteomes" id="UP000030748"/>
    </source>
</evidence>
<keyword evidence="11" id="KW-1185">Reference proteome</keyword>
<dbReference type="eggNOG" id="ENOG502QUYB">
    <property type="taxonomic scope" value="Eukaryota"/>
</dbReference>
<feature type="region of interest" description="Disordered" evidence="6">
    <location>
        <begin position="302"/>
        <end position="325"/>
    </location>
</feature>
<evidence type="ECO:0000256" key="3">
    <source>
        <dbReference type="ARBA" id="ARBA00022771"/>
    </source>
</evidence>
<feature type="compositionally biased region" description="Polar residues" evidence="6">
    <location>
        <begin position="20"/>
        <end position="29"/>
    </location>
</feature>
<keyword evidence="5" id="KW-0539">Nucleus</keyword>
<feature type="region of interest" description="Disordered" evidence="6">
    <location>
        <begin position="1"/>
        <end position="30"/>
    </location>
</feature>
<dbReference type="Pfam" id="PF24590">
    <property type="entry name" value="DUF7615"/>
    <property type="match status" value="1"/>
</dbReference>
<evidence type="ECO:0000259" key="8">
    <source>
        <dbReference type="Pfam" id="PF23299"/>
    </source>
</evidence>
<evidence type="ECO:0000256" key="5">
    <source>
        <dbReference type="ARBA" id="ARBA00023242"/>
    </source>
</evidence>
<dbReference type="AlphaFoldDB" id="A0A022S302"/>
<keyword evidence="3" id="KW-0863">Zinc-finger</keyword>
<dbReference type="Pfam" id="PF07227">
    <property type="entry name" value="PHD_Oberon"/>
    <property type="match status" value="1"/>
</dbReference>
<proteinExistence type="predicted"/>
<feature type="compositionally biased region" description="Polar residues" evidence="6">
    <location>
        <begin position="1"/>
        <end position="10"/>
    </location>
</feature>
<evidence type="ECO:0000256" key="1">
    <source>
        <dbReference type="ARBA" id="ARBA00004123"/>
    </source>
</evidence>
<keyword evidence="4" id="KW-0862">Zinc</keyword>